<evidence type="ECO:0000313" key="5">
    <source>
        <dbReference type="Proteomes" id="UP001180551"/>
    </source>
</evidence>
<dbReference type="SUPFAM" id="SSF53756">
    <property type="entry name" value="UDP-Glycosyltransferase/glycogen phosphorylase"/>
    <property type="match status" value="1"/>
</dbReference>
<dbReference type="Proteomes" id="UP001180551">
    <property type="component" value="Unassembled WGS sequence"/>
</dbReference>
<gene>
    <name evidence="4" type="ORF">RM550_13910</name>
</gene>
<keyword evidence="3" id="KW-0328">Glycosyltransferase</keyword>
<dbReference type="InterPro" id="IPR006326">
    <property type="entry name" value="UDPGT_MGT-like"/>
</dbReference>
<dbReference type="NCBIfam" id="TIGR01426">
    <property type="entry name" value="MGT"/>
    <property type="match status" value="1"/>
</dbReference>
<protein>
    <submittedName>
        <fullName evidence="4">Glycosyltransferase</fullName>
    </submittedName>
</protein>
<dbReference type="PROSITE" id="PS00375">
    <property type="entry name" value="UDPGT"/>
    <property type="match status" value="1"/>
</dbReference>
<reference evidence="4" key="1">
    <citation type="submission" date="2024-05" db="EMBL/GenBank/DDBJ databases">
        <title>30 novel species of actinomycetes from the DSMZ collection.</title>
        <authorList>
            <person name="Nouioui I."/>
        </authorList>
    </citation>
    <scope>NUCLEOTIDE SEQUENCE</scope>
    <source>
        <strain evidence="4">DSM 41527</strain>
    </source>
</reference>
<proteinExistence type="inferred from homology"/>
<evidence type="ECO:0000256" key="1">
    <source>
        <dbReference type="ARBA" id="ARBA00009995"/>
    </source>
</evidence>
<sequence>MNSSLPGARPAAHIAMVSVAAHGHVNPSLELIRELVRRGHRVTYAIAESFADTVAATGAEPRIITSTLPTSEDPDAWGSELIDHLRLFLADAGRVLPQLLTAYRDDRPDLILYDPMAYAARALADRWKIPAIQLSPHAVAWEGYEDDMAAELSGPPDHGAAASGRGGRHAHAWHANNGTAIGPGRIARRPERCIALISKVLQPHADRVDNSVYTFTGPCRADRSHRGDWSRPAGAEKVVLISLGTVFTRAPDFYRACAAAFGDLPGWHVVLQIGSGTDPTELGEVPANIEVRTWVPQLAILEQADAFITHAGASSAQEGLACGVPMVAVPQAVDQFANAEMLAALGVARYLPKDRATPRNLRDAVLSLLDDPDVPLHVSRLRQHLAHEGGTRQAADIIQAALPSPL</sequence>
<dbReference type="CDD" id="cd03784">
    <property type="entry name" value="GT1_Gtf-like"/>
    <property type="match status" value="1"/>
</dbReference>
<accession>A0ABU2T6H2</accession>
<dbReference type="InterPro" id="IPR050426">
    <property type="entry name" value="Glycosyltransferase_28"/>
</dbReference>
<evidence type="ECO:0000256" key="3">
    <source>
        <dbReference type="RuleBase" id="RU003718"/>
    </source>
</evidence>
<evidence type="ECO:0000313" key="4">
    <source>
        <dbReference type="EMBL" id="MDT0456818.1"/>
    </source>
</evidence>
<dbReference type="PANTHER" id="PTHR48050:SF13">
    <property type="entry name" value="STEROL 3-BETA-GLUCOSYLTRANSFERASE UGT80A2"/>
    <property type="match status" value="1"/>
</dbReference>
<name>A0ABU2T6H2_9ACTN</name>
<dbReference type="Gene3D" id="3.40.50.2000">
    <property type="entry name" value="Glycogen Phosphorylase B"/>
    <property type="match status" value="2"/>
</dbReference>
<dbReference type="InterPro" id="IPR002213">
    <property type="entry name" value="UDP_glucos_trans"/>
</dbReference>
<comment type="caution">
    <text evidence="4">The sequence shown here is derived from an EMBL/GenBank/DDBJ whole genome shotgun (WGS) entry which is preliminary data.</text>
</comment>
<keyword evidence="2 3" id="KW-0808">Transferase</keyword>
<dbReference type="PANTHER" id="PTHR48050">
    <property type="entry name" value="STEROL 3-BETA-GLUCOSYLTRANSFERASE"/>
    <property type="match status" value="1"/>
</dbReference>
<dbReference type="InterPro" id="IPR035595">
    <property type="entry name" value="UDP_glycos_trans_CS"/>
</dbReference>
<dbReference type="Pfam" id="PF00201">
    <property type="entry name" value="UDPGT"/>
    <property type="match status" value="1"/>
</dbReference>
<organism evidence="4 5">
    <name type="scientific">Streptomyces mooreae</name>
    <dbReference type="NCBI Taxonomy" id="3075523"/>
    <lineage>
        <taxon>Bacteria</taxon>
        <taxon>Bacillati</taxon>
        <taxon>Actinomycetota</taxon>
        <taxon>Actinomycetes</taxon>
        <taxon>Kitasatosporales</taxon>
        <taxon>Streptomycetaceae</taxon>
        <taxon>Streptomyces</taxon>
    </lineage>
</organism>
<keyword evidence="5" id="KW-1185">Reference proteome</keyword>
<comment type="similarity">
    <text evidence="1 3">Belongs to the UDP-glycosyltransferase family.</text>
</comment>
<evidence type="ECO:0000256" key="2">
    <source>
        <dbReference type="ARBA" id="ARBA00022679"/>
    </source>
</evidence>
<dbReference type="RefSeq" id="WP_311623997.1">
    <property type="nucleotide sequence ID" value="NZ_JAVRFE010000015.1"/>
</dbReference>
<dbReference type="EMBL" id="JAVRFE010000015">
    <property type="protein sequence ID" value="MDT0456818.1"/>
    <property type="molecule type" value="Genomic_DNA"/>
</dbReference>